<feature type="compositionally biased region" description="Gly residues" evidence="4">
    <location>
        <begin position="1"/>
        <end position="11"/>
    </location>
</feature>
<dbReference type="InterPro" id="IPR036770">
    <property type="entry name" value="Ankyrin_rpt-contain_sf"/>
</dbReference>
<dbReference type="InterPro" id="IPR051165">
    <property type="entry name" value="Multifunctional_ANK_Repeat"/>
</dbReference>
<feature type="region of interest" description="Disordered" evidence="4">
    <location>
        <begin position="1"/>
        <end position="20"/>
    </location>
</feature>
<feature type="repeat" description="ANK" evidence="3">
    <location>
        <begin position="349"/>
        <end position="381"/>
    </location>
</feature>
<dbReference type="SMART" id="SM00248">
    <property type="entry name" value="ANK"/>
    <property type="match status" value="10"/>
</dbReference>
<dbReference type="SUPFAM" id="SSF48403">
    <property type="entry name" value="Ankyrin repeat"/>
    <property type="match status" value="3"/>
</dbReference>
<dbReference type="PANTHER" id="PTHR24123:SF139">
    <property type="entry name" value="ANKYRIN"/>
    <property type="match status" value="1"/>
</dbReference>
<organism evidence="5 6">
    <name type="scientific">Platanthera zijinensis</name>
    <dbReference type="NCBI Taxonomy" id="2320716"/>
    <lineage>
        <taxon>Eukaryota</taxon>
        <taxon>Viridiplantae</taxon>
        <taxon>Streptophyta</taxon>
        <taxon>Embryophyta</taxon>
        <taxon>Tracheophyta</taxon>
        <taxon>Spermatophyta</taxon>
        <taxon>Magnoliopsida</taxon>
        <taxon>Liliopsida</taxon>
        <taxon>Asparagales</taxon>
        <taxon>Orchidaceae</taxon>
        <taxon>Orchidoideae</taxon>
        <taxon>Orchideae</taxon>
        <taxon>Orchidinae</taxon>
        <taxon>Platanthera</taxon>
    </lineage>
</organism>
<dbReference type="AlphaFoldDB" id="A0AAP0B5W7"/>
<dbReference type="Gene3D" id="1.25.40.20">
    <property type="entry name" value="Ankyrin repeat-containing domain"/>
    <property type="match status" value="5"/>
</dbReference>
<dbReference type="Proteomes" id="UP001418222">
    <property type="component" value="Unassembled WGS sequence"/>
</dbReference>
<evidence type="ECO:0000256" key="4">
    <source>
        <dbReference type="SAM" id="MobiDB-lite"/>
    </source>
</evidence>
<feature type="repeat" description="ANK" evidence="3">
    <location>
        <begin position="487"/>
        <end position="519"/>
    </location>
</feature>
<keyword evidence="1" id="KW-0677">Repeat</keyword>
<evidence type="ECO:0000313" key="5">
    <source>
        <dbReference type="EMBL" id="KAK8929042.1"/>
    </source>
</evidence>
<protein>
    <submittedName>
        <fullName evidence="5">Uncharacterized protein</fullName>
    </submittedName>
</protein>
<dbReference type="PANTHER" id="PTHR24123">
    <property type="entry name" value="ANKYRIN REPEAT-CONTAINING"/>
    <property type="match status" value="1"/>
</dbReference>
<dbReference type="PROSITE" id="PS50297">
    <property type="entry name" value="ANK_REP_REGION"/>
    <property type="match status" value="4"/>
</dbReference>
<feature type="repeat" description="ANK" evidence="3">
    <location>
        <begin position="590"/>
        <end position="622"/>
    </location>
</feature>
<evidence type="ECO:0000313" key="6">
    <source>
        <dbReference type="Proteomes" id="UP001418222"/>
    </source>
</evidence>
<evidence type="ECO:0000256" key="3">
    <source>
        <dbReference type="PROSITE-ProRule" id="PRU00023"/>
    </source>
</evidence>
<sequence>MLIAGGGGGSRAAGRQQQVHPVDYAEETSQRLLDAAHRGDLAAAMDCLANPAVDVNYAGTVRFTVRRAELVPCAEAASLVRFHCEDLLADVSPLFLAAHSGNLPLLRKLLSLGADVNKKLFRGYATTAAVREGREEAVELLVKAGAGQDACEEAALEASRHGKARLVDLIMGSELVRPRVAVHALVTAASHGFVDVVDTFLKLGVDANAADRMLLLSLKPSLHASANCTALVAAVVSRQFAVVRRLIEAGVRTDVPVRLGAWSWDSVTGEEFRVGAGLAEPYDAAWCAVEYFESAGDILRLLLGGRSPDSLHLGRSLLHHAILCSCFGATNILLDSGANCELPVRNSLTEFRPIHMAARLGQPEILRSLIACGCDVNARTGDGETALMLSARHQRGSCVKILASANADFGLISSAGASSGLLAATTRWSRGFRSAVIDAVRSGAVLLSSDPSAFALLPFVAKSGDTATLEAVLKQQGLLRVDEQDENGFTAAMVAAREGHVDEFRLLVFSGANVQLKSNTGETAISIYQSSNKSDLFEQVMLEYAVEKGGIEAGGKFYGALHCAARRGDLIALRRLIGTEGGDVNEPDGEGYTPLMLAAREGHGLACELLIAGGAACDAQTLRGETPLSLSRADGKLKNRAGEVIMDELARRLVVGGGRVKKHTKQGKGSPHGKTLRMVEARGVLRWPGRWWGRSVVCIAAERGGSPEFQRNRKKKKKKKEGDDELERGLFRVVTRKGREVHFVCDGGDEEAELWAAAYLFIGPSCLAEEIVAAPCPTTDLASSSEEAAKTEMCSQDAASLKAQEVAEAHGHSPPVLPWR</sequence>
<evidence type="ECO:0000256" key="1">
    <source>
        <dbReference type="ARBA" id="ARBA00022737"/>
    </source>
</evidence>
<proteinExistence type="predicted"/>
<gene>
    <name evidence="5" type="ORF">KSP39_PZI017902</name>
</gene>
<dbReference type="EMBL" id="JBBWWQ010000015">
    <property type="protein sequence ID" value="KAK8929042.1"/>
    <property type="molecule type" value="Genomic_DNA"/>
</dbReference>
<feature type="repeat" description="ANK" evidence="3">
    <location>
        <begin position="89"/>
        <end position="117"/>
    </location>
</feature>
<keyword evidence="2 3" id="KW-0040">ANK repeat</keyword>
<dbReference type="PROSITE" id="PS50088">
    <property type="entry name" value="ANK_REPEAT"/>
    <property type="match status" value="4"/>
</dbReference>
<comment type="caution">
    <text evidence="5">The sequence shown here is derived from an EMBL/GenBank/DDBJ whole genome shotgun (WGS) entry which is preliminary data.</text>
</comment>
<accession>A0AAP0B5W7</accession>
<dbReference type="Pfam" id="PF12796">
    <property type="entry name" value="Ank_2"/>
    <property type="match status" value="2"/>
</dbReference>
<dbReference type="Pfam" id="PF00023">
    <property type="entry name" value="Ank"/>
    <property type="match status" value="2"/>
</dbReference>
<name>A0AAP0B5W7_9ASPA</name>
<keyword evidence="6" id="KW-1185">Reference proteome</keyword>
<evidence type="ECO:0000256" key="2">
    <source>
        <dbReference type="ARBA" id="ARBA00023043"/>
    </source>
</evidence>
<reference evidence="5 6" key="1">
    <citation type="journal article" date="2022" name="Nat. Plants">
        <title>Genomes of leafy and leafless Platanthera orchids illuminate the evolution of mycoheterotrophy.</title>
        <authorList>
            <person name="Li M.H."/>
            <person name="Liu K.W."/>
            <person name="Li Z."/>
            <person name="Lu H.C."/>
            <person name="Ye Q.L."/>
            <person name="Zhang D."/>
            <person name="Wang J.Y."/>
            <person name="Li Y.F."/>
            <person name="Zhong Z.M."/>
            <person name="Liu X."/>
            <person name="Yu X."/>
            <person name="Liu D.K."/>
            <person name="Tu X.D."/>
            <person name="Liu B."/>
            <person name="Hao Y."/>
            <person name="Liao X.Y."/>
            <person name="Jiang Y.T."/>
            <person name="Sun W.H."/>
            <person name="Chen J."/>
            <person name="Chen Y.Q."/>
            <person name="Ai Y."/>
            <person name="Zhai J.W."/>
            <person name="Wu S.S."/>
            <person name="Zhou Z."/>
            <person name="Hsiao Y.Y."/>
            <person name="Wu W.L."/>
            <person name="Chen Y.Y."/>
            <person name="Lin Y.F."/>
            <person name="Hsu J.L."/>
            <person name="Li C.Y."/>
            <person name="Wang Z.W."/>
            <person name="Zhao X."/>
            <person name="Zhong W.Y."/>
            <person name="Ma X.K."/>
            <person name="Ma L."/>
            <person name="Huang J."/>
            <person name="Chen G.Z."/>
            <person name="Huang M.Z."/>
            <person name="Huang L."/>
            <person name="Peng D.H."/>
            <person name="Luo Y.B."/>
            <person name="Zou S.Q."/>
            <person name="Chen S.P."/>
            <person name="Lan S."/>
            <person name="Tsai W.C."/>
            <person name="Van de Peer Y."/>
            <person name="Liu Z.J."/>
        </authorList>
    </citation>
    <scope>NUCLEOTIDE SEQUENCE [LARGE SCALE GENOMIC DNA]</scope>
    <source>
        <strain evidence="5">Lor287</strain>
    </source>
</reference>
<dbReference type="InterPro" id="IPR002110">
    <property type="entry name" value="Ankyrin_rpt"/>
</dbReference>